<evidence type="ECO:0000313" key="2">
    <source>
        <dbReference type="Proteomes" id="UP001630127"/>
    </source>
</evidence>
<evidence type="ECO:0000313" key="1">
    <source>
        <dbReference type="EMBL" id="KAL3504215.1"/>
    </source>
</evidence>
<comment type="caution">
    <text evidence="1">The sequence shown here is derived from an EMBL/GenBank/DDBJ whole genome shotgun (WGS) entry which is preliminary data.</text>
</comment>
<gene>
    <name evidence="1" type="ORF">ACH5RR_034056</name>
</gene>
<dbReference type="EMBL" id="JBJUIK010000014">
    <property type="protein sequence ID" value="KAL3504215.1"/>
    <property type="molecule type" value="Genomic_DNA"/>
</dbReference>
<protein>
    <recommendedName>
        <fullName evidence="3">RNase H type-1 domain-containing protein</fullName>
    </recommendedName>
</protein>
<proteinExistence type="predicted"/>
<keyword evidence="2" id="KW-1185">Reference proteome</keyword>
<accession>A0ABD2YAL8</accession>
<dbReference type="PANTHER" id="PTHR47074:SF48">
    <property type="entry name" value="POLYNUCLEOTIDYL TRANSFERASE, RIBONUCLEASE H-LIKE SUPERFAMILY PROTEIN"/>
    <property type="match status" value="1"/>
</dbReference>
<evidence type="ECO:0008006" key="3">
    <source>
        <dbReference type="Google" id="ProtNLM"/>
    </source>
</evidence>
<organism evidence="1 2">
    <name type="scientific">Cinchona calisaya</name>
    <dbReference type="NCBI Taxonomy" id="153742"/>
    <lineage>
        <taxon>Eukaryota</taxon>
        <taxon>Viridiplantae</taxon>
        <taxon>Streptophyta</taxon>
        <taxon>Embryophyta</taxon>
        <taxon>Tracheophyta</taxon>
        <taxon>Spermatophyta</taxon>
        <taxon>Magnoliopsida</taxon>
        <taxon>eudicotyledons</taxon>
        <taxon>Gunneridae</taxon>
        <taxon>Pentapetalae</taxon>
        <taxon>asterids</taxon>
        <taxon>lamiids</taxon>
        <taxon>Gentianales</taxon>
        <taxon>Rubiaceae</taxon>
        <taxon>Cinchonoideae</taxon>
        <taxon>Cinchoneae</taxon>
        <taxon>Cinchona</taxon>
    </lineage>
</organism>
<name>A0ABD2YAL8_9GENT</name>
<dbReference type="InterPro" id="IPR052929">
    <property type="entry name" value="RNase_H-like_EbsB-rel"/>
</dbReference>
<dbReference type="AlphaFoldDB" id="A0ABD2YAL8"/>
<reference evidence="1 2" key="1">
    <citation type="submission" date="2024-11" db="EMBL/GenBank/DDBJ databases">
        <title>A near-complete genome assembly of Cinchona calisaya.</title>
        <authorList>
            <person name="Lian D.C."/>
            <person name="Zhao X.W."/>
            <person name="Wei L."/>
        </authorList>
    </citation>
    <scope>NUCLEOTIDE SEQUENCE [LARGE SCALE GENOMIC DNA]</scope>
    <source>
        <tissue evidence="1">Nenye</tissue>
    </source>
</reference>
<dbReference type="PANTHER" id="PTHR47074">
    <property type="entry name" value="BNAC02G40300D PROTEIN"/>
    <property type="match status" value="1"/>
</dbReference>
<sequence length="101" mass="11015">MVIWGSVAQLLSKYKEANVIQKATTILGSSCRWERPQPSSIKINFDAAIFSKISSCGIGVMIRNCEEKFITGLAEKVAGISNPELVEMVATRRALELGAEL</sequence>
<dbReference type="Proteomes" id="UP001630127">
    <property type="component" value="Unassembled WGS sequence"/>
</dbReference>